<gene>
    <name evidence="2" type="ORF">TrRE_jg5835</name>
</gene>
<protein>
    <submittedName>
        <fullName evidence="2">Uncharacterized protein</fullName>
    </submittedName>
</protein>
<reference evidence="2" key="1">
    <citation type="submission" date="2022-07" db="EMBL/GenBank/DDBJ databases">
        <title>Genome analysis of Parmales, a sister group of diatoms, reveals the evolutionary specialization of diatoms from phago-mixotrophs to photoautotrophs.</title>
        <authorList>
            <person name="Ban H."/>
            <person name="Sato S."/>
            <person name="Yoshikawa S."/>
            <person name="Kazumasa Y."/>
            <person name="Nakamura Y."/>
            <person name="Ichinomiya M."/>
            <person name="Saitoh K."/>
            <person name="Sato N."/>
            <person name="Blanc-Mathieu R."/>
            <person name="Endo H."/>
            <person name="Kuwata A."/>
            <person name="Ogata H."/>
        </authorList>
    </citation>
    <scope>NUCLEOTIDE SEQUENCE</scope>
</reference>
<organism evidence="2 3">
    <name type="scientific">Triparma retinervis</name>
    <dbReference type="NCBI Taxonomy" id="2557542"/>
    <lineage>
        <taxon>Eukaryota</taxon>
        <taxon>Sar</taxon>
        <taxon>Stramenopiles</taxon>
        <taxon>Ochrophyta</taxon>
        <taxon>Bolidophyceae</taxon>
        <taxon>Parmales</taxon>
        <taxon>Triparmaceae</taxon>
        <taxon>Triparma</taxon>
    </lineage>
</organism>
<feature type="signal peptide" evidence="1">
    <location>
        <begin position="1"/>
        <end position="24"/>
    </location>
</feature>
<dbReference type="EMBL" id="BRXZ01004331">
    <property type="protein sequence ID" value="GMH46872.1"/>
    <property type="molecule type" value="Genomic_DNA"/>
</dbReference>
<dbReference type="OrthoDB" id="226814at2759"/>
<keyword evidence="3" id="KW-1185">Reference proteome</keyword>
<dbReference type="AlphaFoldDB" id="A0A9W6Z2C0"/>
<feature type="non-terminal residue" evidence="2">
    <location>
        <position position="93"/>
    </location>
</feature>
<comment type="caution">
    <text evidence="2">The sequence shown here is derived from an EMBL/GenBank/DDBJ whole genome shotgun (WGS) entry which is preliminary data.</text>
</comment>
<evidence type="ECO:0000256" key="1">
    <source>
        <dbReference type="SAM" id="SignalP"/>
    </source>
</evidence>
<name>A0A9W6Z2C0_9STRA</name>
<accession>A0A9W6Z2C0</accession>
<evidence type="ECO:0000313" key="2">
    <source>
        <dbReference type="EMBL" id="GMH46872.1"/>
    </source>
</evidence>
<evidence type="ECO:0000313" key="3">
    <source>
        <dbReference type="Proteomes" id="UP001165082"/>
    </source>
</evidence>
<dbReference type="Proteomes" id="UP001165082">
    <property type="component" value="Unassembled WGS sequence"/>
</dbReference>
<proteinExistence type="predicted"/>
<keyword evidence="1" id="KW-0732">Signal</keyword>
<sequence length="93" mass="10260">MGEFSNSWLLIFGLVVSRRSVICAVENDVGDNLNQCAASLSELCMLAILRAKVAEAKKRKRGQRSLTQVESDVLEAVTEKFVERVASLSDTEK</sequence>
<feature type="chain" id="PRO_5040738487" evidence="1">
    <location>
        <begin position="25"/>
        <end position="93"/>
    </location>
</feature>